<dbReference type="PANTHER" id="PTHR17601">
    <property type="entry name" value="RAFTLIN-RELATED"/>
    <property type="match status" value="1"/>
</dbReference>
<evidence type="ECO:0000313" key="10">
    <source>
        <dbReference type="Proteomes" id="UP001482620"/>
    </source>
</evidence>
<accession>A0ABV0TLK2</accession>
<dbReference type="EMBL" id="JAHRIQ010036989">
    <property type="protein sequence ID" value="MEQ2233381.1"/>
    <property type="molecule type" value="Genomic_DNA"/>
</dbReference>
<reference evidence="9 10" key="1">
    <citation type="submission" date="2021-06" db="EMBL/GenBank/DDBJ databases">
        <authorList>
            <person name="Palmer J.M."/>
        </authorList>
    </citation>
    <scope>NUCLEOTIDE SEQUENCE [LARGE SCALE GENOMIC DNA]</scope>
    <source>
        <strain evidence="10">if_2019</strain>
        <tissue evidence="9">Muscle</tissue>
    </source>
</reference>
<sequence>MGCGLRKLEDPEDSSPGKIYSTLKRPQVETKTDTVYDYVLLDFSLEVARFLRAHKDAHSFTHLPMKLNETPIPETLKTTCWEMESNLNSIAGSLKIIPSCGAPTGCFHCDLFGRRR</sequence>
<comment type="caution">
    <text evidence="9">The sequence shown here is derived from an EMBL/GenBank/DDBJ whole genome shotgun (WGS) entry which is preliminary data.</text>
</comment>
<evidence type="ECO:0000313" key="9">
    <source>
        <dbReference type="EMBL" id="MEQ2233381.1"/>
    </source>
</evidence>
<keyword evidence="5" id="KW-0472">Membrane</keyword>
<dbReference type="Proteomes" id="UP001482620">
    <property type="component" value="Unassembled WGS sequence"/>
</dbReference>
<keyword evidence="6" id="KW-0564">Palmitate</keyword>
<evidence type="ECO:0000256" key="4">
    <source>
        <dbReference type="ARBA" id="ARBA00022707"/>
    </source>
</evidence>
<evidence type="ECO:0000256" key="6">
    <source>
        <dbReference type="ARBA" id="ARBA00023139"/>
    </source>
</evidence>
<name>A0ABV0TLK2_9TELE</name>
<dbReference type="Pfam" id="PF15250">
    <property type="entry name" value="Raftlin"/>
    <property type="match status" value="1"/>
</dbReference>
<evidence type="ECO:0000256" key="1">
    <source>
        <dbReference type="ARBA" id="ARBA00004193"/>
    </source>
</evidence>
<evidence type="ECO:0000256" key="8">
    <source>
        <dbReference type="SAM" id="MobiDB-lite"/>
    </source>
</evidence>
<keyword evidence="4" id="KW-0519">Myristate</keyword>
<evidence type="ECO:0000256" key="3">
    <source>
        <dbReference type="ARBA" id="ARBA00022475"/>
    </source>
</evidence>
<keyword evidence="7" id="KW-0449">Lipoprotein</keyword>
<comment type="subcellular location">
    <subcellularLocation>
        <location evidence="1">Cell membrane</location>
        <topology evidence="1">Lipid-anchor</topology>
    </subcellularLocation>
</comment>
<proteinExistence type="inferred from homology"/>
<organism evidence="9 10">
    <name type="scientific">Ilyodon furcidens</name>
    <name type="common">goldbreast splitfin</name>
    <dbReference type="NCBI Taxonomy" id="33524"/>
    <lineage>
        <taxon>Eukaryota</taxon>
        <taxon>Metazoa</taxon>
        <taxon>Chordata</taxon>
        <taxon>Craniata</taxon>
        <taxon>Vertebrata</taxon>
        <taxon>Euteleostomi</taxon>
        <taxon>Actinopterygii</taxon>
        <taxon>Neopterygii</taxon>
        <taxon>Teleostei</taxon>
        <taxon>Neoteleostei</taxon>
        <taxon>Acanthomorphata</taxon>
        <taxon>Ovalentaria</taxon>
        <taxon>Atherinomorphae</taxon>
        <taxon>Cyprinodontiformes</taxon>
        <taxon>Goodeidae</taxon>
        <taxon>Ilyodon</taxon>
    </lineage>
</organism>
<evidence type="ECO:0000256" key="7">
    <source>
        <dbReference type="ARBA" id="ARBA00023288"/>
    </source>
</evidence>
<comment type="similarity">
    <text evidence="2">Belongs to the raftlin family.</text>
</comment>
<dbReference type="PANTHER" id="PTHR17601:SF1">
    <property type="entry name" value="RAFTLIN-2"/>
    <property type="match status" value="1"/>
</dbReference>
<evidence type="ECO:0000256" key="5">
    <source>
        <dbReference type="ARBA" id="ARBA00023136"/>
    </source>
</evidence>
<keyword evidence="3" id="KW-1003">Cell membrane</keyword>
<protein>
    <submittedName>
        <fullName evidence="9">Uncharacterized protein</fullName>
    </submittedName>
</protein>
<gene>
    <name evidence="9" type="ORF">ILYODFUR_021149</name>
</gene>
<keyword evidence="10" id="KW-1185">Reference proteome</keyword>
<dbReference type="InterPro" id="IPR028169">
    <property type="entry name" value="Raftlin"/>
</dbReference>
<feature type="region of interest" description="Disordered" evidence="8">
    <location>
        <begin position="1"/>
        <end position="21"/>
    </location>
</feature>
<evidence type="ECO:0000256" key="2">
    <source>
        <dbReference type="ARBA" id="ARBA00006390"/>
    </source>
</evidence>